<dbReference type="AlphaFoldDB" id="A0A3G1A6Y9"/>
<dbReference type="KEGG" id="tcb:TCARB_1754"/>
<dbReference type="EMBL" id="CP007493">
    <property type="protein sequence ID" value="AJB42790.1"/>
    <property type="molecule type" value="Genomic_DNA"/>
</dbReference>
<dbReference type="GeneID" id="25407163"/>
<name>A0A3G1A6Y9_9CREN</name>
<dbReference type="STRING" id="697581.TCARB_1754"/>
<dbReference type="InterPro" id="IPR007355">
    <property type="entry name" value="DUF424"/>
</dbReference>
<evidence type="ECO:0000313" key="2">
    <source>
        <dbReference type="Proteomes" id="UP000266720"/>
    </source>
</evidence>
<accession>A0A3G1A6Y9</accession>
<proteinExistence type="predicted"/>
<organism evidence="1 2">
    <name type="scientific">Thermofilum adornatum 1505</name>
    <dbReference type="NCBI Taxonomy" id="697581"/>
    <lineage>
        <taxon>Archaea</taxon>
        <taxon>Thermoproteota</taxon>
        <taxon>Thermoprotei</taxon>
        <taxon>Thermofilales</taxon>
        <taxon>Thermofilaceae</taxon>
        <taxon>Thermofilum</taxon>
    </lineage>
</organism>
<evidence type="ECO:0000313" key="1">
    <source>
        <dbReference type="EMBL" id="AJB42790.1"/>
    </source>
</evidence>
<gene>
    <name evidence="1" type="ORF">TCARB_1754</name>
</gene>
<protein>
    <recommendedName>
        <fullName evidence="3">DUF424 domain-containing protein</fullName>
    </recommendedName>
</protein>
<evidence type="ECO:0008006" key="3">
    <source>
        <dbReference type="Google" id="ProtNLM"/>
    </source>
</evidence>
<dbReference type="GeneID" id="16573337"/>
<reference evidence="2" key="1">
    <citation type="book" date="2010" name="EXTREMOPHILES" publisher="0:0-0">
        <title>Complete genome sequences of ten hyperthermophilic archaea reveal their metabolic capabilities and possible ecological roles.</title>
        <editorList>
            <person name="?"/>
        </editorList>
        <authorList>
            <person name="Ravin N.V."/>
            <person name="Mardanov A.V."/>
            <person name="Bonch-Osmolovskaya E.A."/>
            <person name="Skryabin K.G."/>
        </authorList>
    </citation>
    <scope>NUCLEOTIDE SEQUENCE [LARGE SCALE GENOMIC DNA]</scope>
    <source>
        <strain evidence="2">1505</strain>
    </source>
</reference>
<dbReference type="Proteomes" id="UP000266720">
    <property type="component" value="Chromosome"/>
</dbReference>
<dbReference type="Pfam" id="PF04242">
    <property type="entry name" value="DUF424"/>
    <property type="match status" value="1"/>
</dbReference>
<sequence length="111" mass="12445">MEPLGKERVKVYYKLHSSGGYRMLAICDVELLGKEFRHGKVKFKVTEEFFGGSLIDADSPLLKKYISEADSVTVIGEVSLKIVEEIFPLARQAAMFVAGIPYVQVFKSEIL</sequence>
<dbReference type="RefSeq" id="WP_020962362.1">
    <property type="nucleotide sequence ID" value="NZ_CP007493.1"/>
</dbReference>
<dbReference type="Gene3D" id="3.30.1860.10">
    <property type="entry name" value="uncharacterized conserved protein from methanopyrus kandleri domain like"/>
    <property type="match status" value="1"/>
</dbReference>